<protein>
    <recommendedName>
        <fullName evidence="10">Putative proline/betaine transporter</fullName>
    </recommendedName>
</protein>
<feature type="domain" description="Major facilitator superfamily (MFS) profile" evidence="12">
    <location>
        <begin position="19"/>
        <end position="431"/>
    </location>
</feature>
<keyword evidence="3" id="KW-0813">Transport</keyword>
<feature type="transmembrane region" description="Helical" evidence="11">
    <location>
        <begin position="405"/>
        <end position="423"/>
    </location>
</feature>
<name>A0A6I8LPN1_9PSEU</name>
<accession>A0A6I8LPN1</accession>
<sequence length="446" mass="47175">MSPTASHQPAAGPQSIRKIAIASLTGTALEWYDFFLYGTASALVLGTLFFPHASPLAGTLASFGTFAVGFAARPLGGIIFGHFGDRLGRKPMLVITLMVMGFTTFLIGLLPTYAQIGVWAPVLLIVLRVLQGIAVGGEWGGSVLMITEHAPAGRRGFYSAWSQVGINLGFVTSAAVFAAVQSLSDEAFLSWGWRVPFLLGAVPALAGLVIRLKIEETPEFRSVQHKGGKQRLPILHALRTHPRAILITMGARLAENGSSYIFLVFSLAYGKHIGVGNGLLLTGIIVANVVEGASMVGFGALSDRIGRRPVYMAGAATLVVVAFPFFWLLDTGTPALVWLAFIVAIGIGHGAMIGTQPSFFTELFGKTSRYSAIALGHEFASVFAGGLSPLIATALLAATGASWPISLYLVFLGCITLISVYFARETVQRDAVSTPDLKLPPAGVRE</sequence>
<dbReference type="EMBL" id="CABVGP010000001">
    <property type="protein sequence ID" value="VVJ18418.1"/>
    <property type="molecule type" value="Genomic_DNA"/>
</dbReference>
<dbReference type="PROSITE" id="PS50850">
    <property type="entry name" value="MFS"/>
    <property type="match status" value="1"/>
</dbReference>
<dbReference type="PANTHER" id="PTHR43045">
    <property type="entry name" value="SHIKIMATE TRANSPORTER"/>
    <property type="match status" value="1"/>
</dbReference>
<reference evidence="13 14" key="1">
    <citation type="submission" date="2019-09" db="EMBL/GenBank/DDBJ databases">
        <authorList>
            <person name="Leyn A S."/>
        </authorList>
    </citation>
    <scope>NUCLEOTIDE SEQUENCE [LARGE SCALE GENOMIC DNA]</scope>
    <source>
        <strain evidence="13">AA231_1</strain>
    </source>
</reference>
<evidence type="ECO:0000256" key="8">
    <source>
        <dbReference type="ARBA" id="ARBA00023136"/>
    </source>
</evidence>
<dbReference type="Pfam" id="PF07690">
    <property type="entry name" value="MFS_1"/>
    <property type="match status" value="1"/>
</dbReference>
<dbReference type="PANTHER" id="PTHR43045:SF1">
    <property type="entry name" value="SHIKIMATE TRANSPORTER"/>
    <property type="match status" value="1"/>
</dbReference>
<keyword evidence="8 11" id="KW-0472">Membrane</keyword>
<feature type="transmembrane region" description="Helical" evidence="11">
    <location>
        <begin position="275"/>
        <end position="298"/>
    </location>
</feature>
<dbReference type="InterPro" id="IPR036259">
    <property type="entry name" value="MFS_trans_sf"/>
</dbReference>
<evidence type="ECO:0000256" key="3">
    <source>
        <dbReference type="ARBA" id="ARBA00022448"/>
    </source>
</evidence>
<comment type="subcellular location">
    <subcellularLocation>
        <location evidence="1">Cell membrane</location>
        <topology evidence="1">Multi-pass membrane protein</topology>
    </subcellularLocation>
</comment>
<evidence type="ECO:0000259" key="12">
    <source>
        <dbReference type="PROSITE" id="PS50850"/>
    </source>
</evidence>
<organism evidence="13 14">
    <name type="scientific">Amycolatopsis camponoti</name>
    <dbReference type="NCBI Taxonomy" id="2606593"/>
    <lineage>
        <taxon>Bacteria</taxon>
        <taxon>Bacillati</taxon>
        <taxon>Actinomycetota</taxon>
        <taxon>Actinomycetes</taxon>
        <taxon>Pseudonocardiales</taxon>
        <taxon>Pseudonocardiaceae</taxon>
        <taxon>Amycolatopsis</taxon>
    </lineage>
</organism>
<dbReference type="Gene3D" id="1.20.1250.20">
    <property type="entry name" value="MFS general substrate transporter like domains"/>
    <property type="match status" value="2"/>
</dbReference>
<keyword evidence="5 11" id="KW-0812">Transmembrane</keyword>
<feature type="transmembrane region" description="Helical" evidence="11">
    <location>
        <begin position="60"/>
        <end position="80"/>
    </location>
</feature>
<comment type="similarity">
    <text evidence="2">Belongs to the major facilitator superfamily. Metabolite:H+ Symporter (MHS) family (TC 2.A.1.6) family.</text>
</comment>
<dbReference type="InterPro" id="IPR011701">
    <property type="entry name" value="MFS"/>
</dbReference>
<evidence type="ECO:0000256" key="9">
    <source>
        <dbReference type="ARBA" id="ARBA00037295"/>
    </source>
</evidence>
<evidence type="ECO:0000256" key="10">
    <source>
        <dbReference type="ARBA" id="ARBA00039918"/>
    </source>
</evidence>
<feature type="transmembrane region" description="Helical" evidence="11">
    <location>
        <begin position="375"/>
        <end position="399"/>
    </location>
</feature>
<feature type="transmembrane region" description="Helical" evidence="11">
    <location>
        <begin position="157"/>
        <end position="179"/>
    </location>
</feature>
<evidence type="ECO:0000256" key="7">
    <source>
        <dbReference type="ARBA" id="ARBA00022989"/>
    </source>
</evidence>
<dbReference type="GO" id="GO:0015293">
    <property type="term" value="F:symporter activity"/>
    <property type="evidence" value="ECO:0007669"/>
    <property type="project" value="UniProtKB-KW"/>
</dbReference>
<feature type="transmembrane region" description="Helical" evidence="11">
    <location>
        <begin position="191"/>
        <end position="212"/>
    </location>
</feature>
<proteinExistence type="inferred from homology"/>
<evidence type="ECO:0000313" key="14">
    <source>
        <dbReference type="Proteomes" id="UP000399805"/>
    </source>
</evidence>
<evidence type="ECO:0000256" key="2">
    <source>
        <dbReference type="ARBA" id="ARBA00008240"/>
    </source>
</evidence>
<evidence type="ECO:0000256" key="4">
    <source>
        <dbReference type="ARBA" id="ARBA00022475"/>
    </source>
</evidence>
<dbReference type="RefSeq" id="WP_155543420.1">
    <property type="nucleotide sequence ID" value="NZ_CABVGP010000001.1"/>
</dbReference>
<gene>
    <name evidence="13" type="ORF">AA23TX_03439</name>
</gene>
<keyword evidence="4" id="KW-1003">Cell membrane</keyword>
<feature type="transmembrane region" description="Helical" evidence="11">
    <location>
        <begin position="34"/>
        <end position="54"/>
    </location>
</feature>
<feature type="transmembrane region" description="Helical" evidence="11">
    <location>
        <begin position="244"/>
        <end position="269"/>
    </location>
</feature>
<feature type="transmembrane region" description="Helical" evidence="11">
    <location>
        <begin position="310"/>
        <end position="329"/>
    </location>
</feature>
<evidence type="ECO:0000256" key="11">
    <source>
        <dbReference type="SAM" id="Phobius"/>
    </source>
</evidence>
<feature type="transmembrane region" description="Helical" evidence="11">
    <location>
        <begin position="116"/>
        <end position="136"/>
    </location>
</feature>
<evidence type="ECO:0000256" key="1">
    <source>
        <dbReference type="ARBA" id="ARBA00004651"/>
    </source>
</evidence>
<dbReference type="SUPFAM" id="SSF103473">
    <property type="entry name" value="MFS general substrate transporter"/>
    <property type="match status" value="1"/>
</dbReference>
<dbReference type="FunFam" id="1.20.1250.20:FF:000001">
    <property type="entry name" value="Dicarboxylate MFS transporter"/>
    <property type="match status" value="1"/>
</dbReference>
<feature type="transmembrane region" description="Helical" evidence="11">
    <location>
        <begin position="92"/>
        <end position="110"/>
    </location>
</feature>
<keyword evidence="6" id="KW-0769">Symport</keyword>
<evidence type="ECO:0000313" key="13">
    <source>
        <dbReference type="EMBL" id="VVJ18418.1"/>
    </source>
</evidence>
<dbReference type="InterPro" id="IPR020846">
    <property type="entry name" value="MFS_dom"/>
</dbReference>
<feature type="transmembrane region" description="Helical" evidence="11">
    <location>
        <begin position="335"/>
        <end position="354"/>
    </location>
</feature>
<comment type="function">
    <text evidence="9">May be a proton symporter involved in the uptake of osmolytes such as proline and glycine betaine.</text>
</comment>
<keyword evidence="7 11" id="KW-1133">Transmembrane helix</keyword>
<dbReference type="AlphaFoldDB" id="A0A6I8LPN1"/>
<evidence type="ECO:0000256" key="5">
    <source>
        <dbReference type="ARBA" id="ARBA00022692"/>
    </source>
</evidence>
<evidence type="ECO:0000256" key="6">
    <source>
        <dbReference type="ARBA" id="ARBA00022847"/>
    </source>
</evidence>
<dbReference type="CDD" id="cd17369">
    <property type="entry name" value="MFS_ShiA_like"/>
    <property type="match status" value="1"/>
</dbReference>
<keyword evidence="14" id="KW-1185">Reference proteome</keyword>
<dbReference type="Proteomes" id="UP000399805">
    <property type="component" value="Unassembled WGS sequence"/>
</dbReference>
<dbReference type="GO" id="GO:0005886">
    <property type="term" value="C:plasma membrane"/>
    <property type="evidence" value="ECO:0007669"/>
    <property type="project" value="UniProtKB-SubCell"/>
</dbReference>